<organism evidence="1 2">
    <name type="scientific">Hibiscus sabdariffa</name>
    <name type="common">roselle</name>
    <dbReference type="NCBI Taxonomy" id="183260"/>
    <lineage>
        <taxon>Eukaryota</taxon>
        <taxon>Viridiplantae</taxon>
        <taxon>Streptophyta</taxon>
        <taxon>Embryophyta</taxon>
        <taxon>Tracheophyta</taxon>
        <taxon>Spermatophyta</taxon>
        <taxon>Magnoliopsida</taxon>
        <taxon>eudicotyledons</taxon>
        <taxon>Gunneridae</taxon>
        <taxon>Pentapetalae</taxon>
        <taxon>rosids</taxon>
        <taxon>malvids</taxon>
        <taxon>Malvales</taxon>
        <taxon>Malvaceae</taxon>
        <taxon>Malvoideae</taxon>
        <taxon>Hibiscus</taxon>
    </lineage>
</organism>
<reference evidence="1 2" key="1">
    <citation type="journal article" date="2024" name="G3 (Bethesda)">
        <title>Genome assembly of Hibiscus sabdariffa L. provides insights into metabolisms of medicinal natural products.</title>
        <authorList>
            <person name="Kim T."/>
        </authorList>
    </citation>
    <scope>NUCLEOTIDE SEQUENCE [LARGE SCALE GENOMIC DNA]</scope>
    <source>
        <strain evidence="1">TK-2024</strain>
        <tissue evidence="1">Old leaves</tissue>
    </source>
</reference>
<evidence type="ECO:0000313" key="2">
    <source>
        <dbReference type="Proteomes" id="UP001472677"/>
    </source>
</evidence>
<name>A0ABR2D031_9ROSI</name>
<comment type="caution">
    <text evidence="1">The sequence shown here is derived from an EMBL/GenBank/DDBJ whole genome shotgun (WGS) entry which is preliminary data.</text>
</comment>
<evidence type="ECO:0000313" key="1">
    <source>
        <dbReference type="EMBL" id="KAK8527090.1"/>
    </source>
</evidence>
<protein>
    <submittedName>
        <fullName evidence="1">Uncharacterized protein</fullName>
    </submittedName>
</protein>
<dbReference type="EMBL" id="JBBPBM010000038">
    <property type="protein sequence ID" value="KAK8527090.1"/>
    <property type="molecule type" value="Genomic_DNA"/>
</dbReference>
<sequence length="67" mass="7491">MSLELQEVHSIRLLVFRSDGDPLVAFVFQIHMLLLPLLSDFSPTNCAALTGRSLFYGVTGHRTPFLT</sequence>
<dbReference type="Proteomes" id="UP001472677">
    <property type="component" value="Unassembled WGS sequence"/>
</dbReference>
<proteinExistence type="predicted"/>
<gene>
    <name evidence="1" type="ORF">V6N12_054316</name>
</gene>
<accession>A0ABR2D031</accession>
<keyword evidence="2" id="KW-1185">Reference proteome</keyword>